<reference evidence="1" key="1">
    <citation type="submission" date="2023-06" db="EMBL/GenBank/DDBJ databases">
        <title>Multi-omics analyses reveal the molecular pathogenesis toolkit of Lasiodiplodia hormozganensis, a cross-kingdom pathogen.</title>
        <authorList>
            <person name="Felix C."/>
            <person name="Meneses R."/>
            <person name="Goncalves M.F.M."/>
            <person name="Tilleman L."/>
            <person name="Duarte A.S."/>
            <person name="Jorrin-Novo J.V."/>
            <person name="Van De Peer Y."/>
            <person name="Deforce D."/>
            <person name="Van Nieuwerburgh F."/>
            <person name="Esteves A.C."/>
            <person name="Alves A."/>
        </authorList>
    </citation>
    <scope>NUCLEOTIDE SEQUENCE</scope>
    <source>
        <strain evidence="1">CBS 339.90</strain>
    </source>
</reference>
<proteinExistence type="predicted"/>
<dbReference type="AlphaFoldDB" id="A0AA39W3L4"/>
<evidence type="ECO:0000313" key="2">
    <source>
        <dbReference type="Proteomes" id="UP001175001"/>
    </source>
</evidence>
<gene>
    <name evidence="1" type="ORF">DIS24_g12620</name>
</gene>
<feature type="non-terminal residue" evidence="1">
    <location>
        <position position="1"/>
    </location>
</feature>
<protein>
    <submittedName>
        <fullName evidence="1">Uncharacterized protein</fullName>
    </submittedName>
</protein>
<dbReference type="EMBL" id="JAUJDW010000330">
    <property type="protein sequence ID" value="KAK0608979.1"/>
    <property type="molecule type" value="Genomic_DNA"/>
</dbReference>
<dbReference type="Proteomes" id="UP001175001">
    <property type="component" value="Unassembled WGS sequence"/>
</dbReference>
<organism evidence="1 2">
    <name type="scientific">Lasiodiplodia hormozganensis</name>
    <dbReference type="NCBI Taxonomy" id="869390"/>
    <lineage>
        <taxon>Eukaryota</taxon>
        <taxon>Fungi</taxon>
        <taxon>Dikarya</taxon>
        <taxon>Ascomycota</taxon>
        <taxon>Pezizomycotina</taxon>
        <taxon>Dothideomycetes</taxon>
        <taxon>Dothideomycetes incertae sedis</taxon>
        <taxon>Botryosphaeriales</taxon>
        <taxon>Botryosphaeriaceae</taxon>
        <taxon>Lasiodiplodia</taxon>
    </lineage>
</organism>
<name>A0AA39W3L4_9PEZI</name>
<evidence type="ECO:0000313" key="1">
    <source>
        <dbReference type="EMBL" id="KAK0608979.1"/>
    </source>
</evidence>
<sequence length="75" mass="8877">FSYYELYLAVSHVVRNFRIRLVDASSPPSISACANSRFHPVQLPPRREWVAAVPTQKMLVVFEERREERKEKEKM</sequence>
<keyword evidence="2" id="KW-1185">Reference proteome</keyword>
<comment type="caution">
    <text evidence="1">The sequence shown here is derived from an EMBL/GenBank/DDBJ whole genome shotgun (WGS) entry which is preliminary data.</text>
</comment>
<accession>A0AA39W3L4</accession>